<evidence type="ECO:0000259" key="16">
    <source>
        <dbReference type="PROSITE" id="PS50860"/>
    </source>
</evidence>
<gene>
    <name evidence="14 17" type="primary">alaS</name>
    <name evidence="17" type="ORF">JPM2_0060</name>
</gene>
<dbReference type="GO" id="GO:0005524">
    <property type="term" value="F:ATP binding"/>
    <property type="evidence" value="ECO:0007669"/>
    <property type="project" value="UniProtKB-UniRule"/>
</dbReference>
<dbReference type="PROSITE" id="PS50860">
    <property type="entry name" value="AA_TRNA_LIGASE_II_ALA"/>
    <property type="match status" value="1"/>
</dbReference>
<comment type="subcellular location">
    <subcellularLocation>
        <location evidence="14">Cytoplasm</location>
    </subcellularLocation>
</comment>
<evidence type="ECO:0000256" key="15">
    <source>
        <dbReference type="SAM" id="Coils"/>
    </source>
</evidence>
<comment type="function">
    <text evidence="12 14">Catalyzes the attachment of alanine to tRNA(Ala) in a two-step reaction: alanine is first activated by ATP to form Ala-AMP and then transferred to the acceptor end of tRNA(Ala). Also edits incorrectly charged Ser-tRNA(Ala) and Gly-tRNA(Ala) via its editing domain.</text>
</comment>
<sequence length="874" mass="101209">MTSKEIRKKWLDFFESKNHYVVPSKSLIPQNDPSLLWINSGVATLKDYFSGKKIPPCPRLVNSQKSIRTNDIENVGVTARHHTFFEMLGNFSIGDYFKKEAIEYAKEFLLDVLKLEKDKLYFTYYKEDLETRNLWIKNGFKESHLIPGDKKNNFWEVGSGPCGPNTEIFYDRGLNYDSRGIELLENDIENDRYIEIWNIVFSTFNSDGQGNYTELKQKNIDTGAGFERLVSILQNAPTNFDTDLFLPIINEIEKYTNYRYQTSNYFSKDKTQTQINTYFKVIADHMRTVVNAIADGAKPSNVGRGYILRRLIRRSFYFGMMLNISGNFLYKLTQIIKDTLPFGYDVEKVREIILNEEEIFSKTIENGRNLLFQHIPKDQKVFPGNIAFKLFETYGFPIELTDEILRQEGIKIDYSSYEQAKEQHSLASKNQKVSGMDKVINSLTLIKNKVDEFIGYSDTYSKSKILYLLNTEREIQDSKETSYVVLDKTPFYATSGGQKHDRGYIKQNNQKIIILDVFKDKFGNHIHKVEGNINKNEQVECFVDKQIRLGLERNHSGTHLLFCALRNILGPQIKQLGSDNNEERLTFDLPAVTKPTEQEIQNIENLVRSYIKQDVKRNYLTMTTEQAKKMGAIMTLEEAEYMDPKSVRIVEFEGITADLCGGTHLSNTKKLENFKITNVEKKAAGIFRIRAISSDELVNEYLEEEKNKLILELDKVIEKNQKLDINYNFDYSLDNDLELAIEQLKEHISIARNHFVEINKKINNEFVFDYQNINFIKLNNYNLYINQNINKNQIKNIASSLREKFPSSIIVLSTDEVNPILVVASKIFDSNKLGELIFKHNNLGKGGGNSILCMGKLNKQIDILTLLKEIKWEN</sequence>
<dbReference type="HAMAP" id="MF_00036_B">
    <property type="entry name" value="Ala_tRNA_synth_B"/>
    <property type="match status" value="1"/>
</dbReference>
<keyword evidence="11 14" id="KW-0030">Aminoacyl-tRNA synthetase</keyword>
<dbReference type="PANTHER" id="PTHR11777:SF9">
    <property type="entry name" value="ALANINE--TRNA LIGASE, CYTOPLASMIC"/>
    <property type="match status" value="1"/>
</dbReference>
<evidence type="ECO:0000256" key="10">
    <source>
        <dbReference type="ARBA" id="ARBA00022917"/>
    </source>
</evidence>
<keyword evidence="18" id="KW-1185">Reference proteome</keyword>
<dbReference type="GO" id="GO:0006419">
    <property type="term" value="P:alanyl-tRNA aminoacylation"/>
    <property type="evidence" value="ECO:0007669"/>
    <property type="project" value="UniProtKB-UniRule"/>
</dbReference>
<dbReference type="FunFam" id="3.30.980.10:FF:000004">
    <property type="entry name" value="Alanine--tRNA ligase, cytoplasmic"/>
    <property type="match status" value="1"/>
</dbReference>
<dbReference type="InterPro" id="IPR018162">
    <property type="entry name" value="Ala-tRNA-ligase_IIc_anticod-bd"/>
</dbReference>
<keyword evidence="4 14" id="KW-0436">Ligase</keyword>
<proteinExistence type="inferred from homology"/>
<dbReference type="Pfam" id="PF01411">
    <property type="entry name" value="tRNA-synt_2c"/>
    <property type="match status" value="1"/>
</dbReference>
<keyword evidence="6 14" id="KW-0547">Nucleotide-binding</keyword>
<dbReference type="InterPro" id="IPR009000">
    <property type="entry name" value="Transl_B-barrel_sf"/>
</dbReference>
<dbReference type="Gene3D" id="3.30.930.10">
    <property type="entry name" value="Bira Bifunctional Protein, Domain 2"/>
    <property type="match status" value="1"/>
</dbReference>
<dbReference type="FunFam" id="3.30.930.10:FF:000046">
    <property type="entry name" value="Alanine--tRNA ligase"/>
    <property type="match status" value="1"/>
</dbReference>
<feature type="binding site" evidence="14">
    <location>
        <position position="555"/>
    </location>
    <ligand>
        <name>Zn(2+)</name>
        <dbReference type="ChEBI" id="CHEBI:29105"/>
    </ligand>
</feature>
<keyword evidence="9 14" id="KW-0694">RNA-binding</keyword>
<feature type="binding site" evidence="14">
    <location>
        <position position="660"/>
    </location>
    <ligand>
        <name>Zn(2+)</name>
        <dbReference type="ChEBI" id="CHEBI:29105"/>
    </ligand>
</feature>
<feature type="binding site" evidence="14">
    <location>
        <position position="664"/>
    </location>
    <ligand>
        <name>Zn(2+)</name>
        <dbReference type="ChEBI" id="CHEBI:29105"/>
    </ligand>
</feature>
<keyword evidence="2 14" id="KW-0963">Cytoplasm</keyword>
<accession>A0A809SI17</accession>
<keyword evidence="15" id="KW-0175">Coiled coil</keyword>
<dbReference type="InterPro" id="IPR018165">
    <property type="entry name" value="Ala-tRNA-synth_IIc_core"/>
</dbReference>
<dbReference type="EC" id="6.1.1.7" evidence="14"/>
<dbReference type="GO" id="GO:0005829">
    <property type="term" value="C:cytosol"/>
    <property type="evidence" value="ECO:0007669"/>
    <property type="project" value="TreeGrafter"/>
</dbReference>
<evidence type="ECO:0000256" key="12">
    <source>
        <dbReference type="ARBA" id="ARBA00024779"/>
    </source>
</evidence>
<dbReference type="InterPro" id="IPR018164">
    <property type="entry name" value="Ala-tRNA-synth_IIc_N"/>
</dbReference>
<evidence type="ECO:0000256" key="6">
    <source>
        <dbReference type="ARBA" id="ARBA00022741"/>
    </source>
</evidence>
<keyword evidence="10 14" id="KW-0648">Protein biosynthesis</keyword>
<dbReference type="GO" id="GO:0000049">
    <property type="term" value="F:tRNA binding"/>
    <property type="evidence" value="ECO:0007669"/>
    <property type="project" value="UniProtKB-KW"/>
</dbReference>
<dbReference type="InterPro" id="IPR023033">
    <property type="entry name" value="Ala_tRNA_ligase_euk/bac"/>
</dbReference>
<dbReference type="SUPFAM" id="SSF55681">
    <property type="entry name" value="Class II aaRS and biotin synthetases"/>
    <property type="match status" value="1"/>
</dbReference>
<organism evidence="17 18">
    <name type="scientific">Mycoplasmopsis felis</name>
    <dbReference type="NCBI Taxonomy" id="33923"/>
    <lineage>
        <taxon>Bacteria</taxon>
        <taxon>Bacillati</taxon>
        <taxon>Mycoplasmatota</taxon>
        <taxon>Mycoplasmoidales</taxon>
        <taxon>Metamycoplasmataceae</taxon>
        <taxon>Mycoplasmopsis</taxon>
    </lineage>
</organism>
<evidence type="ECO:0000313" key="18">
    <source>
        <dbReference type="Proteomes" id="UP000464317"/>
    </source>
</evidence>
<dbReference type="GO" id="GO:0002161">
    <property type="term" value="F:aminoacyl-tRNA deacylase activity"/>
    <property type="evidence" value="ECO:0007669"/>
    <property type="project" value="TreeGrafter"/>
</dbReference>
<dbReference type="InterPro" id="IPR045864">
    <property type="entry name" value="aa-tRNA-synth_II/BPL/LPL"/>
</dbReference>
<feature type="binding site" evidence="14">
    <location>
        <position position="559"/>
    </location>
    <ligand>
        <name>Zn(2+)</name>
        <dbReference type="ChEBI" id="CHEBI:29105"/>
    </ligand>
</feature>
<dbReference type="Gene3D" id="2.40.30.130">
    <property type="match status" value="1"/>
</dbReference>
<dbReference type="Gene3D" id="3.30.980.10">
    <property type="entry name" value="Threonyl-trna Synthetase, Chain A, domain 2"/>
    <property type="match status" value="1"/>
</dbReference>
<evidence type="ECO:0000313" key="17">
    <source>
        <dbReference type="EMBL" id="BBU47313.1"/>
    </source>
</evidence>
<dbReference type="PRINTS" id="PR00980">
    <property type="entry name" value="TRNASYNTHALA"/>
</dbReference>
<evidence type="ECO:0000256" key="11">
    <source>
        <dbReference type="ARBA" id="ARBA00023146"/>
    </source>
</evidence>
<dbReference type="GO" id="GO:0004813">
    <property type="term" value="F:alanine-tRNA ligase activity"/>
    <property type="evidence" value="ECO:0007669"/>
    <property type="project" value="UniProtKB-UniRule"/>
</dbReference>
<dbReference type="EMBL" id="AP022325">
    <property type="protein sequence ID" value="BBU47313.1"/>
    <property type="molecule type" value="Genomic_DNA"/>
</dbReference>
<dbReference type="Pfam" id="PF07973">
    <property type="entry name" value="tRNA_SAD"/>
    <property type="match status" value="1"/>
</dbReference>
<dbReference type="CDD" id="cd00673">
    <property type="entry name" value="AlaRS_core"/>
    <property type="match status" value="1"/>
</dbReference>
<evidence type="ECO:0000256" key="9">
    <source>
        <dbReference type="ARBA" id="ARBA00022884"/>
    </source>
</evidence>
<comment type="similarity">
    <text evidence="1 14">Belongs to the class-II aminoacyl-tRNA synthetase family.</text>
</comment>
<protein>
    <recommendedName>
        <fullName evidence="14">Alanine--tRNA ligase</fullName>
        <ecNumber evidence="14">6.1.1.7</ecNumber>
    </recommendedName>
    <alternativeName>
        <fullName evidence="14">Alanyl-tRNA synthetase</fullName>
        <shortName evidence="14">AlaRS</shortName>
    </alternativeName>
</protein>
<dbReference type="GO" id="GO:0008270">
    <property type="term" value="F:zinc ion binding"/>
    <property type="evidence" value="ECO:0007669"/>
    <property type="project" value="UniProtKB-UniRule"/>
</dbReference>
<dbReference type="PANTHER" id="PTHR11777">
    <property type="entry name" value="ALANYL-TRNA SYNTHETASE"/>
    <property type="match status" value="1"/>
</dbReference>
<evidence type="ECO:0000256" key="5">
    <source>
        <dbReference type="ARBA" id="ARBA00022723"/>
    </source>
</evidence>
<dbReference type="InterPro" id="IPR012947">
    <property type="entry name" value="tRNA_SAD"/>
</dbReference>
<comment type="domain">
    <text evidence="14">Consists of three domains; the N-terminal catalytic domain, the editing domain and the C-terminal C-Ala domain. The editing domain removes incorrectly charged amino acids, while the C-Ala domain, along with tRNA(Ala), serves as a bridge to cooperatively bring together the editing and aminoacylation centers thus stimulating deacylation of misacylated tRNAs.</text>
</comment>
<comment type="catalytic activity">
    <reaction evidence="13 14">
        <text>tRNA(Ala) + L-alanine + ATP = L-alanyl-tRNA(Ala) + AMP + diphosphate</text>
        <dbReference type="Rhea" id="RHEA:12540"/>
        <dbReference type="Rhea" id="RHEA-COMP:9657"/>
        <dbReference type="Rhea" id="RHEA-COMP:9923"/>
        <dbReference type="ChEBI" id="CHEBI:30616"/>
        <dbReference type="ChEBI" id="CHEBI:33019"/>
        <dbReference type="ChEBI" id="CHEBI:57972"/>
        <dbReference type="ChEBI" id="CHEBI:78442"/>
        <dbReference type="ChEBI" id="CHEBI:78497"/>
        <dbReference type="ChEBI" id="CHEBI:456215"/>
        <dbReference type="EC" id="6.1.1.7"/>
    </reaction>
</comment>
<name>A0A809SI17_9BACT</name>
<dbReference type="SMART" id="SM00863">
    <property type="entry name" value="tRNA_SAD"/>
    <property type="match status" value="1"/>
</dbReference>
<feature type="domain" description="Alanyl-transfer RNA synthetases family profile" evidence="16">
    <location>
        <begin position="1"/>
        <end position="703"/>
    </location>
</feature>
<dbReference type="AlphaFoldDB" id="A0A809SI17"/>
<evidence type="ECO:0000256" key="8">
    <source>
        <dbReference type="ARBA" id="ARBA00022840"/>
    </source>
</evidence>
<evidence type="ECO:0000256" key="7">
    <source>
        <dbReference type="ARBA" id="ARBA00022833"/>
    </source>
</evidence>
<evidence type="ECO:0000256" key="2">
    <source>
        <dbReference type="ARBA" id="ARBA00022490"/>
    </source>
</evidence>
<dbReference type="InterPro" id="IPR002318">
    <property type="entry name" value="Ala-tRNA-lgiase_IIc"/>
</dbReference>
<keyword evidence="5 14" id="KW-0479">Metal-binding</keyword>
<evidence type="ECO:0000256" key="1">
    <source>
        <dbReference type="ARBA" id="ARBA00008226"/>
    </source>
</evidence>
<dbReference type="Proteomes" id="UP000464317">
    <property type="component" value="Chromosome"/>
</dbReference>
<dbReference type="SUPFAM" id="SSF55186">
    <property type="entry name" value="ThrRS/AlaRS common domain"/>
    <property type="match status" value="1"/>
</dbReference>
<dbReference type="SUPFAM" id="SSF50447">
    <property type="entry name" value="Translation proteins"/>
    <property type="match status" value="1"/>
</dbReference>
<keyword evidence="8 14" id="KW-0067">ATP-binding</keyword>
<evidence type="ECO:0000256" key="13">
    <source>
        <dbReference type="ARBA" id="ARBA00048300"/>
    </source>
</evidence>
<dbReference type="InterPro" id="IPR050058">
    <property type="entry name" value="Ala-tRNA_ligase"/>
</dbReference>
<keyword evidence="3 14" id="KW-0820">tRNA-binding</keyword>
<dbReference type="KEGG" id="mfel:JPM2_0060"/>
<dbReference type="NCBIfam" id="TIGR00344">
    <property type="entry name" value="alaS"/>
    <property type="match status" value="1"/>
</dbReference>
<keyword evidence="7 14" id="KW-0862">Zinc</keyword>
<dbReference type="SUPFAM" id="SSF101353">
    <property type="entry name" value="Putative anticodon-binding domain of alanyl-tRNA synthetase (AlaRS)"/>
    <property type="match status" value="1"/>
</dbReference>
<reference evidence="17 18" key="1">
    <citation type="submission" date="2020-01" db="EMBL/GenBank/DDBJ databases">
        <title>Complete genome sequence of Mycoplasma felis strain Myco-2.</title>
        <authorList>
            <person name="Kinoshita Y."/>
            <person name="Niwa H."/>
            <person name="Uchida-Fujii E."/>
            <person name="Nukada T."/>
        </authorList>
    </citation>
    <scope>NUCLEOTIDE SEQUENCE [LARGE SCALE GENOMIC DNA]</scope>
    <source>
        <strain evidence="17 18">Myco-2</strain>
    </source>
</reference>
<evidence type="ECO:0000256" key="14">
    <source>
        <dbReference type="HAMAP-Rule" id="MF_00036"/>
    </source>
</evidence>
<evidence type="ECO:0000256" key="4">
    <source>
        <dbReference type="ARBA" id="ARBA00022598"/>
    </source>
</evidence>
<comment type="cofactor">
    <cofactor evidence="14">
        <name>Zn(2+)</name>
        <dbReference type="ChEBI" id="CHEBI:29105"/>
    </cofactor>
    <text evidence="14">Binds 1 zinc ion per subunit.</text>
</comment>
<dbReference type="InterPro" id="IPR018163">
    <property type="entry name" value="Thr/Ala-tRNA-synth_IIc_edit"/>
</dbReference>
<dbReference type="RefSeq" id="WP_161552848.1">
    <property type="nucleotide sequence ID" value="NZ_AP022325.1"/>
</dbReference>
<evidence type="ECO:0000256" key="3">
    <source>
        <dbReference type="ARBA" id="ARBA00022555"/>
    </source>
</evidence>
<feature type="coiled-coil region" evidence="15">
    <location>
        <begin position="699"/>
        <end position="726"/>
    </location>
</feature>